<evidence type="ECO:0000256" key="3">
    <source>
        <dbReference type="ARBA" id="ARBA00022927"/>
    </source>
</evidence>
<dbReference type="Gene3D" id="1.25.10.10">
    <property type="entry name" value="Leucine-rich Repeat Variant"/>
    <property type="match status" value="1"/>
</dbReference>
<dbReference type="EMBL" id="CDMY01000084">
    <property type="protein sequence ID" value="CEL92484.1"/>
    <property type="molecule type" value="Genomic_DNA"/>
</dbReference>
<feature type="region of interest" description="Disordered" evidence="4">
    <location>
        <begin position="297"/>
        <end position="320"/>
    </location>
</feature>
<organism evidence="5 6">
    <name type="scientific">Vitrella brassicaformis (strain CCMP3155)</name>
    <dbReference type="NCBI Taxonomy" id="1169540"/>
    <lineage>
        <taxon>Eukaryota</taxon>
        <taxon>Sar</taxon>
        <taxon>Alveolata</taxon>
        <taxon>Colpodellida</taxon>
        <taxon>Vitrellaceae</taxon>
        <taxon>Vitrella</taxon>
    </lineage>
</organism>
<dbReference type="InterPro" id="IPR016024">
    <property type="entry name" value="ARM-type_fold"/>
</dbReference>
<keyword evidence="6" id="KW-1185">Reference proteome</keyword>
<dbReference type="SMART" id="SM00185">
    <property type="entry name" value="ARM"/>
    <property type="match status" value="6"/>
</dbReference>
<keyword evidence="3" id="KW-0653">Protein transport</keyword>
<accession>A0A0G4EB65</accession>
<dbReference type="InterPro" id="IPR000225">
    <property type="entry name" value="Armadillo"/>
</dbReference>
<dbReference type="Pfam" id="PF00514">
    <property type="entry name" value="Arm"/>
    <property type="match status" value="2"/>
</dbReference>
<dbReference type="PhylomeDB" id="A0A0G4EB65"/>
<dbReference type="InterPro" id="IPR011989">
    <property type="entry name" value="ARM-like"/>
</dbReference>
<dbReference type="VEuPathDB" id="CryptoDB:Vbra_23384"/>
<dbReference type="OMA" id="ICDGSIP"/>
<gene>
    <name evidence="5" type="ORF">Vbra_23384</name>
</gene>
<evidence type="ECO:0000313" key="6">
    <source>
        <dbReference type="Proteomes" id="UP000041254"/>
    </source>
</evidence>
<evidence type="ECO:0000256" key="2">
    <source>
        <dbReference type="ARBA" id="ARBA00022448"/>
    </source>
</evidence>
<dbReference type="Proteomes" id="UP000041254">
    <property type="component" value="Unassembled WGS sequence"/>
</dbReference>
<evidence type="ECO:0000313" key="5">
    <source>
        <dbReference type="EMBL" id="CEL92484.1"/>
    </source>
</evidence>
<dbReference type="OrthoDB" id="29145at2759"/>
<dbReference type="PANTHER" id="PTHR23316">
    <property type="entry name" value="IMPORTIN ALPHA"/>
    <property type="match status" value="1"/>
</dbReference>
<keyword evidence="2" id="KW-0813">Transport</keyword>
<protein>
    <recommendedName>
        <fullName evidence="7">IBB domain-containing protein</fullName>
    </recommendedName>
</protein>
<dbReference type="AlphaFoldDB" id="A0A0G4EB65"/>
<sequence>MEPLLKVLRESVQVSTLRTATLTLSKLCGGRPQPLFELVSPAVPVVAELIRTPEQDAEVLIDACWALSHVTDGRADKGIEAVVGSGVCGRLVELMGHDSRMTQIPAVRTVGNVVAGNDVQTQAMIDFGAIPALQALLSSPVVGIRRQACWTISNIMAGSREQRQAVIDGDVVPQVITIATTDTPGVKREAVWAVINGVLGESQQQVEYLVAGGCVGPLCDLLVDGTEGAMLKDALHAVLKMLRVGHQVEVRDGLPHNPYRNLIQQADGVASLSQLTHHADENIRNLSVAAMEAMMVEDESDAGSEGTDTTKTSDGEDGNE</sequence>
<dbReference type="InParanoid" id="A0A0G4EB65"/>
<comment type="similarity">
    <text evidence="1">Belongs to the importin alpha family.</text>
</comment>
<evidence type="ECO:0008006" key="7">
    <source>
        <dbReference type="Google" id="ProtNLM"/>
    </source>
</evidence>
<proteinExistence type="inferred from homology"/>
<evidence type="ECO:0000256" key="4">
    <source>
        <dbReference type="SAM" id="MobiDB-lite"/>
    </source>
</evidence>
<evidence type="ECO:0000256" key="1">
    <source>
        <dbReference type="ARBA" id="ARBA00010394"/>
    </source>
</evidence>
<reference evidence="5 6" key="1">
    <citation type="submission" date="2014-11" db="EMBL/GenBank/DDBJ databases">
        <authorList>
            <person name="Zhu J."/>
            <person name="Qi W."/>
            <person name="Song R."/>
        </authorList>
    </citation>
    <scope>NUCLEOTIDE SEQUENCE [LARGE SCALE GENOMIC DNA]</scope>
</reference>
<dbReference type="STRING" id="1169540.A0A0G4EB65"/>
<name>A0A0G4EB65_VITBC</name>
<dbReference type="GO" id="GO:0015031">
    <property type="term" value="P:protein transport"/>
    <property type="evidence" value="ECO:0007669"/>
    <property type="project" value="UniProtKB-KW"/>
</dbReference>
<dbReference type="SUPFAM" id="SSF48371">
    <property type="entry name" value="ARM repeat"/>
    <property type="match status" value="1"/>
</dbReference>